<feature type="compositionally biased region" description="Polar residues" evidence="1">
    <location>
        <begin position="995"/>
        <end position="1010"/>
    </location>
</feature>
<dbReference type="Proteomes" id="UP000250140">
    <property type="component" value="Unassembled WGS sequence"/>
</dbReference>
<keyword evidence="2" id="KW-1133">Transmembrane helix</keyword>
<feature type="transmembrane region" description="Helical" evidence="2">
    <location>
        <begin position="589"/>
        <end position="612"/>
    </location>
</feature>
<evidence type="ECO:0000256" key="2">
    <source>
        <dbReference type="SAM" id="Phobius"/>
    </source>
</evidence>
<feature type="region of interest" description="Disordered" evidence="1">
    <location>
        <begin position="495"/>
        <end position="521"/>
    </location>
</feature>
<feature type="transmembrane region" description="Helical" evidence="2">
    <location>
        <begin position="704"/>
        <end position="724"/>
    </location>
</feature>
<keyword evidence="2" id="KW-0472">Membrane</keyword>
<evidence type="ECO:0000256" key="1">
    <source>
        <dbReference type="SAM" id="MobiDB-lite"/>
    </source>
</evidence>
<feature type="region of interest" description="Disordered" evidence="1">
    <location>
        <begin position="379"/>
        <end position="419"/>
    </location>
</feature>
<feature type="transmembrane region" description="Helical" evidence="2">
    <location>
        <begin position="350"/>
        <end position="370"/>
    </location>
</feature>
<reference evidence="4 5" key="1">
    <citation type="journal article" date="2016" name="Nat. Commun.">
        <title>Ectomycorrhizal ecology is imprinted in the genome of the dominant symbiotic fungus Cenococcum geophilum.</title>
        <authorList>
            <consortium name="DOE Joint Genome Institute"/>
            <person name="Peter M."/>
            <person name="Kohler A."/>
            <person name="Ohm R.A."/>
            <person name="Kuo A."/>
            <person name="Krutzmann J."/>
            <person name="Morin E."/>
            <person name="Arend M."/>
            <person name="Barry K.W."/>
            <person name="Binder M."/>
            <person name="Choi C."/>
            <person name="Clum A."/>
            <person name="Copeland A."/>
            <person name="Grisel N."/>
            <person name="Haridas S."/>
            <person name="Kipfer T."/>
            <person name="LaButti K."/>
            <person name="Lindquist E."/>
            <person name="Lipzen A."/>
            <person name="Maire R."/>
            <person name="Meier B."/>
            <person name="Mihaltcheva S."/>
            <person name="Molinier V."/>
            <person name="Murat C."/>
            <person name="Poggeler S."/>
            <person name="Quandt C.A."/>
            <person name="Sperisen C."/>
            <person name="Tritt A."/>
            <person name="Tisserant E."/>
            <person name="Crous P.W."/>
            <person name="Henrissat B."/>
            <person name="Nehls U."/>
            <person name="Egli S."/>
            <person name="Spatafora J.W."/>
            <person name="Grigoriev I.V."/>
            <person name="Martin F.M."/>
        </authorList>
    </citation>
    <scope>NUCLEOTIDE SEQUENCE [LARGE SCALE GENOMIC DNA]</scope>
    <source>
        <strain evidence="4 5">CBS 207.34</strain>
    </source>
</reference>
<dbReference type="EMBL" id="KV748735">
    <property type="protein sequence ID" value="OCL13352.1"/>
    <property type="molecule type" value="Genomic_DNA"/>
</dbReference>
<dbReference type="GO" id="GO:0016787">
    <property type="term" value="F:hydrolase activity"/>
    <property type="evidence" value="ECO:0007669"/>
    <property type="project" value="UniProtKB-KW"/>
</dbReference>
<proteinExistence type="predicted"/>
<feature type="transmembrane region" description="Helical" evidence="2">
    <location>
        <begin position="736"/>
        <end position="758"/>
    </location>
</feature>
<sequence length="1010" mass="112380">MIIFSAFPFFEFYILFVALASVRADITGGDGKNCSCGFYDALTKELFTDSIIVYFNETTGIPLDDFVVQSYTNAYEKSWNGRYRQGADAANIKVNSSGSSLELYVSPSDSHHLVVGGGMRTSRRDIHYGSFRSLMRSPAKHAGGSALSMMFQYNDTQVTELSVMNTDKPRNAWVGTFVHSEFPTRDLGVNYTVLTGNAAANRNYTVLGNSTLANGSVNPWDYTEYRVDWTKEETNFYIGGNCTRSVLQKDDESLLSVPAPVYFKHWSIGNTYSMDGPPNQLSMANIAWIRMFFNSSLMTEDQHTEFAARCPVTDACSTDDITIRGSSPYPQEATNKWKQVDPRQVKRMPALWISVICIALSSFLLLHAFIRRAPWRKNDTPSGHGHGPVHQTSEHAPPDMVGSEEATLASGLPSPNLKSSHDFGKKMDDDLIIETADVTPGTSIYGGESSGAGSIRWDSRGTTPAANTPYASNFNTSVEKFPLTKPFQDRITQEQEKSGVASEETIAVHTSDPDSKKSTATVGVTEVPAPKAPAAPRTRIDYLAGMVAICATLVTIMHFGLTFVPALVIPGAPVHYKSEVWAQKIISPFILNQMWLGVFFTTSTRFLVAKYLKDGNLKSIAHGAVRRTPRLMIPITAIVLLEYFLINCGVTHYLEYLPSITWSTWPYVAQFPTFGHFISEILELIFIIPNAVPQITFNYCTGVLWTIAVQLQGSWLVLLGAVVVREIRTPWKRFGYYAFCILNHWYAQSWGSYLWFGLLLADLDITYKYRPWLYARPAVYYPLVTFCWGCVAAGFAANIAPNWSDYNFATYENNIHPDTPSGLPLGSTENGGYPPYYVPRLNGLLFAAGMQAIVEISPAVQWFLSNRVLILVFPHIFTIYLIHGLVFWSWGSWLCWFLASRGFSYGLNVLIVGLTSYGILIMLLPVITPIIEALGKDITALVWEGASEKSPPRRRTLFPFPEDLFLEEANPPPTAGDEESNPSSWSEKNSSANSVYKNGSENKSSSRFSM</sequence>
<feature type="signal peptide" evidence="3">
    <location>
        <begin position="1"/>
        <end position="24"/>
    </location>
</feature>
<keyword evidence="3" id="KW-0732">Signal</keyword>
<dbReference type="PANTHER" id="PTHR38121">
    <property type="entry name" value="GH16 DOMAIN-CONTAINING PROTEIN"/>
    <property type="match status" value="1"/>
</dbReference>
<feature type="transmembrane region" description="Helical" evidence="2">
    <location>
        <begin position="876"/>
        <end position="899"/>
    </location>
</feature>
<dbReference type="AlphaFoldDB" id="A0A8E2JY26"/>
<keyword evidence="2" id="KW-0812">Transmembrane</keyword>
<dbReference type="Gene3D" id="2.60.120.200">
    <property type="match status" value="1"/>
</dbReference>
<name>A0A8E2JY26_9PEZI</name>
<feature type="transmembrane region" description="Helical" evidence="2">
    <location>
        <begin position="633"/>
        <end position="654"/>
    </location>
</feature>
<feature type="transmembrane region" description="Helical" evidence="2">
    <location>
        <begin position="905"/>
        <end position="927"/>
    </location>
</feature>
<keyword evidence="4" id="KW-0378">Hydrolase</keyword>
<evidence type="ECO:0000313" key="4">
    <source>
        <dbReference type="EMBL" id="OCL13352.1"/>
    </source>
</evidence>
<dbReference type="InterPro" id="IPR013320">
    <property type="entry name" value="ConA-like_dom_sf"/>
</dbReference>
<keyword evidence="5" id="KW-1185">Reference proteome</keyword>
<evidence type="ECO:0000313" key="5">
    <source>
        <dbReference type="Proteomes" id="UP000250140"/>
    </source>
</evidence>
<feature type="chain" id="PRO_5034059808" evidence="3">
    <location>
        <begin position="25"/>
        <end position="1010"/>
    </location>
</feature>
<gene>
    <name evidence="4" type="ORF">AOQ84DRAFT_352063</name>
</gene>
<feature type="transmembrane region" description="Helical" evidence="2">
    <location>
        <begin position="542"/>
        <end position="569"/>
    </location>
</feature>
<dbReference type="PANTHER" id="PTHR38121:SF2">
    <property type="entry name" value="ACYLTRANSFERASE 3 DOMAIN-CONTAINING PROTEIN"/>
    <property type="match status" value="1"/>
</dbReference>
<dbReference type="SUPFAM" id="SSF49899">
    <property type="entry name" value="Concanavalin A-like lectins/glucanases"/>
    <property type="match status" value="1"/>
</dbReference>
<evidence type="ECO:0000256" key="3">
    <source>
        <dbReference type="SAM" id="SignalP"/>
    </source>
</evidence>
<feature type="compositionally biased region" description="Low complexity" evidence="1">
    <location>
        <begin position="981"/>
        <end position="994"/>
    </location>
</feature>
<protein>
    <submittedName>
        <fullName evidence="4">Glycoside hydrolase family 16 protein</fullName>
    </submittedName>
</protein>
<dbReference type="OrthoDB" id="25131at2759"/>
<feature type="transmembrane region" description="Helical" evidence="2">
    <location>
        <begin position="779"/>
        <end position="800"/>
    </location>
</feature>
<organism evidence="4 5">
    <name type="scientific">Glonium stellatum</name>
    <dbReference type="NCBI Taxonomy" id="574774"/>
    <lineage>
        <taxon>Eukaryota</taxon>
        <taxon>Fungi</taxon>
        <taxon>Dikarya</taxon>
        <taxon>Ascomycota</taxon>
        <taxon>Pezizomycotina</taxon>
        <taxon>Dothideomycetes</taxon>
        <taxon>Pleosporomycetidae</taxon>
        <taxon>Gloniales</taxon>
        <taxon>Gloniaceae</taxon>
        <taxon>Glonium</taxon>
    </lineage>
</organism>
<dbReference type="CDD" id="cd00413">
    <property type="entry name" value="Glyco_hydrolase_16"/>
    <property type="match status" value="1"/>
</dbReference>
<feature type="region of interest" description="Disordered" evidence="1">
    <location>
        <begin position="965"/>
        <end position="1010"/>
    </location>
</feature>
<accession>A0A8E2JY26</accession>